<feature type="transmembrane region" description="Helical" evidence="1">
    <location>
        <begin position="104"/>
        <end position="123"/>
    </location>
</feature>
<comment type="caution">
    <text evidence="2">The sequence shown here is derived from an EMBL/GenBank/DDBJ whole genome shotgun (WGS) entry which is preliminary data.</text>
</comment>
<evidence type="ECO:0000313" key="2">
    <source>
        <dbReference type="EMBL" id="MBK0419027.1"/>
    </source>
</evidence>
<evidence type="ECO:0000313" key="3">
    <source>
        <dbReference type="Proteomes" id="UP000608530"/>
    </source>
</evidence>
<keyword evidence="1" id="KW-0472">Membrane</keyword>
<proteinExistence type="predicted"/>
<feature type="transmembrane region" description="Helical" evidence="1">
    <location>
        <begin position="20"/>
        <end position="38"/>
    </location>
</feature>
<keyword evidence="3" id="KW-1185">Reference proteome</keyword>
<keyword evidence="1" id="KW-1133">Transmembrane helix</keyword>
<accession>A0A934UVK2</accession>
<dbReference type="Proteomes" id="UP000608530">
    <property type="component" value="Unassembled WGS sequence"/>
</dbReference>
<keyword evidence="1" id="KW-0812">Transmembrane</keyword>
<feature type="transmembrane region" description="Helical" evidence="1">
    <location>
        <begin position="73"/>
        <end position="92"/>
    </location>
</feature>
<sequence>MVDPGSSPLHPLLEIAQAVPWTLLAVLSYAVTIAVGTLSMRGHRIRRRWHSRLFILTCALTVVAAILSFPEHWIRGLLLAVALVPLALLPFLSAPVRRHPSRHVAIGLSVAPCYLAALTMWAVQPR</sequence>
<name>A0A934UVK2_9MICO</name>
<feature type="transmembrane region" description="Helical" evidence="1">
    <location>
        <begin position="50"/>
        <end position="67"/>
    </location>
</feature>
<organism evidence="2 3">
    <name type="scientific">Leucobacter chromiisoli</name>
    <dbReference type="NCBI Taxonomy" id="2796471"/>
    <lineage>
        <taxon>Bacteria</taxon>
        <taxon>Bacillati</taxon>
        <taxon>Actinomycetota</taxon>
        <taxon>Actinomycetes</taxon>
        <taxon>Micrococcales</taxon>
        <taxon>Microbacteriaceae</taxon>
        <taxon>Leucobacter</taxon>
    </lineage>
</organism>
<dbReference type="EMBL" id="JAEHOH010000010">
    <property type="protein sequence ID" value="MBK0419027.1"/>
    <property type="molecule type" value="Genomic_DNA"/>
</dbReference>
<dbReference type="AlphaFoldDB" id="A0A934UVK2"/>
<protein>
    <submittedName>
        <fullName evidence="2">Uncharacterized protein</fullName>
    </submittedName>
</protein>
<dbReference type="RefSeq" id="WP_200115168.1">
    <property type="nucleotide sequence ID" value="NZ_JAEHOH010000010.1"/>
</dbReference>
<gene>
    <name evidence="2" type="ORF">JD276_08260</name>
</gene>
<reference evidence="2" key="1">
    <citation type="submission" date="2020-12" db="EMBL/GenBank/DDBJ databases">
        <title>Leucobacter sp. CAS1, isolated from Chromium sludge.</title>
        <authorList>
            <person name="Xu Z."/>
        </authorList>
    </citation>
    <scope>NUCLEOTIDE SEQUENCE</scope>
    <source>
        <strain evidence="2">CSA1</strain>
    </source>
</reference>
<evidence type="ECO:0000256" key="1">
    <source>
        <dbReference type="SAM" id="Phobius"/>
    </source>
</evidence>